<proteinExistence type="predicted"/>
<dbReference type="Proteomes" id="UP000053989">
    <property type="component" value="Unassembled WGS sequence"/>
</dbReference>
<evidence type="ECO:0000313" key="2">
    <source>
        <dbReference type="Proteomes" id="UP000053989"/>
    </source>
</evidence>
<gene>
    <name evidence="1" type="ORF">SCLCIDRAFT_1208072</name>
</gene>
<keyword evidence="2" id="KW-1185">Reference proteome</keyword>
<dbReference type="EMBL" id="KN822006">
    <property type="protein sequence ID" value="KIM69607.1"/>
    <property type="molecule type" value="Genomic_DNA"/>
</dbReference>
<reference evidence="1 2" key="1">
    <citation type="submission" date="2014-04" db="EMBL/GenBank/DDBJ databases">
        <authorList>
            <consortium name="DOE Joint Genome Institute"/>
            <person name="Kuo A."/>
            <person name="Kohler A."/>
            <person name="Nagy L.G."/>
            <person name="Floudas D."/>
            <person name="Copeland A."/>
            <person name="Barry K.W."/>
            <person name="Cichocki N."/>
            <person name="Veneault-Fourrey C."/>
            <person name="LaButti K."/>
            <person name="Lindquist E.A."/>
            <person name="Lipzen A."/>
            <person name="Lundell T."/>
            <person name="Morin E."/>
            <person name="Murat C."/>
            <person name="Sun H."/>
            <person name="Tunlid A."/>
            <person name="Henrissat B."/>
            <person name="Grigoriev I.V."/>
            <person name="Hibbett D.S."/>
            <person name="Martin F."/>
            <person name="Nordberg H.P."/>
            <person name="Cantor M.N."/>
            <person name="Hua S.X."/>
        </authorList>
    </citation>
    <scope>NUCLEOTIDE SEQUENCE [LARGE SCALE GENOMIC DNA]</scope>
    <source>
        <strain evidence="1 2">Foug A</strain>
    </source>
</reference>
<reference evidence="2" key="2">
    <citation type="submission" date="2015-01" db="EMBL/GenBank/DDBJ databases">
        <title>Evolutionary Origins and Diversification of the Mycorrhizal Mutualists.</title>
        <authorList>
            <consortium name="DOE Joint Genome Institute"/>
            <consortium name="Mycorrhizal Genomics Consortium"/>
            <person name="Kohler A."/>
            <person name="Kuo A."/>
            <person name="Nagy L.G."/>
            <person name="Floudas D."/>
            <person name="Copeland A."/>
            <person name="Barry K.W."/>
            <person name="Cichocki N."/>
            <person name="Veneault-Fourrey C."/>
            <person name="LaButti K."/>
            <person name="Lindquist E.A."/>
            <person name="Lipzen A."/>
            <person name="Lundell T."/>
            <person name="Morin E."/>
            <person name="Murat C."/>
            <person name="Riley R."/>
            <person name="Ohm R."/>
            <person name="Sun H."/>
            <person name="Tunlid A."/>
            <person name="Henrissat B."/>
            <person name="Grigoriev I.V."/>
            <person name="Hibbett D.S."/>
            <person name="Martin F."/>
        </authorList>
    </citation>
    <scope>NUCLEOTIDE SEQUENCE [LARGE SCALE GENOMIC DNA]</scope>
    <source>
        <strain evidence="2">Foug A</strain>
    </source>
</reference>
<organism evidence="1 2">
    <name type="scientific">Scleroderma citrinum Foug A</name>
    <dbReference type="NCBI Taxonomy" id="1036808"/>
    <lineage>
        <taxon>Eukaryota</taxon>
        <taxon>Fungi</taxon>
        <taxon>Dikarya</taxon>
        <taxon>Basidiomycota</taxon>
        <taxon>Agaricomycotina</taxon>
        <taxon>Agaricomycetes</taxon>
        <taxon>Agaricomycetidae</taxon>
        <taxon>Boletales</taxon>
        <taxon>Sclerodermatineae</taxon>
        <taxon>Sclerodermataceae</taxon>
        <taxon>Scleroderma</taxon>
    </lineage>
</organism>
<sequence>MDYSCCLFARSILLKITSARQVRVVQAGSRSSRGRKSVTLVARQQILLTINLTINARHTVNKQGYSVMRPCLGLTAIRYSSGDGIKFETSPSPYLEWYAHT</sequence>
<name>A0A0C3AXB6_9AGAM</name>
<dbReference type="HOGENOM" id="CLU_2293344_0_0_1"/>
<evidence type="ECO:0000313" key="1">
    <source>
        <dbReference type="EMBL" id="KIM69607.1"/>
    </source>
</evidence>
<dbReference type="InParanoid" id="A0A0C3AXB6"/>
<accession>A0A0C3AXB6</accession>
<dbReference type="AlphaFoldDB" id="A0A0C3AXB6"/>
<protein>
    <submittedName>
        <fullName evidence="1">Uncharacterized protein</fullName>
    </submittedName>
</protein>